<dbReference type="EMBL" id="AP025591">
    <property type="protein sequence ID" value="BDG02168.1"/>
    <property type="molecule type" value="Genomic_DNA"/>
</dbReference>
<evidence type="ECO:0000313" key="3">
    <source>
        <dbReference type="Proteomes" id="UP001162891"/>
    </source>
</evidence>
<keyword evidence="1" id="KW-0812">Transmembrane</keyword>
<keyword evidence="1" id="KW-0472">Membrane</keyword>
<evidence type="ECO:0000256" key="1">
    <source>
        <dbReference type="SAM" id="Phobius"/>
    </source>
</evidence>
<evidence type="ECO:0000313" key="2">
    <source>
        <dbReference type="EMBL" id="BDG02168.1"/>
    </source>
</evidence>
<keyword evidence="1" id="KW-1133">Transmembrane helix</keyword>
<gene>
    <name evidence="2" type="ORF">AMOR_11640</name>
</gene>
<name>A0ABN6MM88_9BACT</name>
<dbReference type="RefSeq" id="WP_248359526.1">
    <property type="nucleotide sequence ID" value="NZ_AP025591.1"/>
</dbReference>
<dbReference type="Proteomes" id="UP001162891">
    <property type="component" value="Chromosome"/>
</dbReference>
<keyword evidence="3" id="KW-1185">Reference proteome</keyword>
<proteinExistence type="predicted"/>
<accession>A0ABN6MM88</accession>
<reference evidence="3" key="1">
    <citation type="journal article" date="2022" name="Int. J. Syst. Evol. Microbiol.">
        <title>Anaeromyxobacter oryzae sp. nov., Anaeromyxobacter diazotrophicus sp. nov. and Anaeromyxobacter paludicola sp. nov., isolated from paddy soils.</title>
        <authorList>
            <person name="Itoh H."/>
            <person name="Xu Z."/>
            <person name="Mise K."/>
            <person name="Masuda Y."/>
            <person name="Ushijima N."/>
            <person name="Hayakawa C."/>
            <person name="Shiratori Y."/>
            <person name="Senoo K."/>
        </authorList>
    </citation>
    <scope>NUCLEOTIDE SEQUENCE [LARGE SCALE GENOMIC DNA]</scope>
    <source>
        <strain evidence="3">Red232</strain>
    </source>
</reference>
<protein>
    <submittedName>
        <fullName evidence="2">Uncharacterized protein</fullName>
    </submittedName>
</protein>
<organism evidence="2 3">
    <name type="scientific">Anaeromyxobacter oryzae</name>
    <dbReference type="NCBI Taxonomy" id="2918170"/>
    <lineage>
        <taxon>Bacteria</taxon>
        <taxon>Pseudomonadati</taxon>
        <taxon>Myxococcota</taxon>
        <taxon>Myxococcia</taxon>
        <taxon>Myxococcales</taxon>
        <taxon>Cystobacterineae</taxon>
        <taxon>Anaeromyxobacteraceae</taxon>
        <taxon>Anaeromyxobacter</taxon>
    </lineage>
</organism>
<feature type="transmembrane region" description="Helical" evidence="1">
    <location>
        <begin position="27"/>
        <end position="46"/>
    </location>
</feature>
<sequence>MRNVVRRRRADGITELRPIDERLERPGWYLGAFTVLLFACALFVSTAIPPTLLAAVIAAALSGELCMTCRDLLDHRRPPAQIVVLARARAR</sequence>